<gene>
    <name evidence="3" type="ORF">A3C25_06230</name>
</gene>
<protein>
    <recommendedName>
        <fullName evidence="2">DUF5666 domain-containing protein</fullName>
    </recommendedName>
</protein>
<evidence type="ECO:0000259" key="2">
    <source>
        <dbReference type="Pfam" id="PF18914"/>
    </source>
</evidence>
<dbReference type="EMBL" id="MFZO01000012">
    <property type="protein sequence ID" value="OGK25348.1"/>
    <property type="molecule type" value="Genomic_DNA"/>
</dbReference>
<proteinExistence type="predicted"/>
<dbReference type="Proteomes" id="UP000177913">
    <property type="component" value="Unassembled WGS sequence"/>
</dbReference>
<dbReference type="InterPro" id="IPR043724">
    <property type="entry name" value="DUF5666"/>
</dbReference>
<evidence type="ECO:0000313" key="4">
    <source>
        <dbReference type="Proteomes" id="UP000177913"/>
    </source>
</evidence>
<evidence type="ECO:0000256" key="1">
    <source>
        <dbReference type="SAM" id="Phobius"/>
    </source>
</evidence>
<name>A0A1F7H2N4_9BACT</name>
<dbReference type="AlphaFoldDB" id="A0A1F7H2N4"/>
<comment type="caution">
    <text evidence="3">The sequence shown here is derived from an EMBL/GenBank/DDBJ whole genome shotgun (WGS) entry which is preliminary data.</text>
</comment>
<sequence length="144" mass="15323">MKNNTVIVIITVLVIGAGTFFAGMKYQESRRSAIRGQFGGNFAGRFGGQNQGAGNRSGFRPVAGEIINADDKSITVKLQDGSSKIVLLSDKTEINKAEKASNTDLKAGVQVAVFGNENSDGSLTAQNIQLNPQFGRMRNPTSTK</sequence>
<accession>A0A1F7H2N4</accession>
<dbReference type="Pfam" id="PF18914">
    <property type="entry name" value="DUF5666"/>
    <property type="match status" value="1"/>
</dbReference>
<keyword evidence="1" id="KW-0812">Transmembrane</keyword>
<feature type="transmembrane region" description="Helical" evidence="1">
    <location>
        <begin position="6"/>
        <end position="24"/>
    </location>
</feature>
<keyword evidence="1" id="KW-0472">Membrane</keyword>
<reference evidence="3 4" key="1">
    <citation type="journal article" date="2016" name="Nat. Commun.">
        <title>Thousands of microbial genomes shed light on interconnected biogeochemical processes in an aquifer system.</title>
        <authorList>
            <person name="Anantharaman K."/>
            <person name="Brown C.T."/>
            <person name="Hug L.A."/>
            <person name="Sharon I."/>
            <person name="Castelle C.J."/>
            <person name="Probst A.J."/>
            <person name="Thomas B.C."/>
            <person name="Singh A."/>
            <person name="Wilkins M.J."/>
            <person name="Karaoz U."/>
            <person name="Brodie E.L."/>
            <person name="Williams K.H."/>
            <person name="Hubbard S.S."/>
            <person name="Banfield J.F."/>
        </authorList>
    </citation>
    <scope>NUCLEOTIDE SEQUENCE [LARGE SCALE GENOMIC DNA]</scope>
</reference>
<organism evidence="3 4">
    <name type="scientific">Candidatus Roizmanbacteria bacterium RIFCSPHIGHO2_02_FULL_38_11</name>
    <dbReference type="NCBI Taxonomy" id="1802039"/>
    <lineage>
        <taxon>Bacteria</taxon>
        <taxon>Candidatus Roizmaniibacteriota</taxon>
    </lineage>
</organism>
<feature type="domain" description="DUF5666" evidence="2">
    <location>
        <begin position="64"/>
        <end position="128"/>
    </location>
</feature>
<keyword evidence="1" id="KW-1133">Transmembrane helix</keyword>
<evidence type="ECO:0000313" key="3">
    <source>
        <dbReference type="EMBL" id="OGK25348.1"/>
    </source>
</evidence>